<evidence type="ECO:0000313" key="2">
    <source>
        <dbReference type="Proteomes" id="UP000783213"/>
    </source>
</evidence>
<protein>
    <submittedName>
        <fullName evidence="1">Uncharacterized protein</fullName>
    </submittedName>
</protein>
<name>A0ABQ7IZB4_9HELO</name>
<proteinExistence type="predicted"/>
<sequence length="96" mass="10686">MYSNVGPLHADSMDRLLAQDVPSPRGFAAIRVKIGRLRAISFQTALATSPSEYLNNCHPTITQPRSRGGSSNQFGICLFKETSEIICIMRPPEHWQ</sequence>
<dbReference type="RefSeq" id="XP_038814559.1">
    <property type="nucleotide sequence ID" value="XM_038949574.1"/>
</dbReference>
<evidence type="ECO:0000313" key="1">
    <source>
        <dbReference type="EMBL" id="KAF7937641.1"/>
    </source>
</evidence>
<gene>
    <name evidence="1" type="ORF">EAE98_001955</name>
</gene>
<keyword evidence="2" id="KW-1185">Reference proteome</keyword>
<dbReference type="EMBL" id="RCSX01000003">
    <property type="protein sequence ID" value="KAF7937641.1"/>
    <property type="molecule type" value="Genomic_DNA"/>
</dbReference>
<comment type="caution">
    <text evidence="1">The sequence shown here is derived from an EMBL/GenBank/DDBJ whole genome shotgun (WGS) entry which is preliminary data.</text>
</comment>
<dbReference type="GeneID" id="62228729"/>
<organism evidence="1 2">
    <name type="scientific">Botrytis deweyae</name>
    <dbReference type="NCBI Taxonomy" id="2478750"/>
    <lineage>
        <taxon>Eukaryota</taxon>
        <taxon>Fungi</taxon>
        <taxon>Dikarya</taxon>
        <taxon>Ascomycota</taxon>
        <taxon>Pezizomycotina</taxon>
        <taxon>Leotiomycetes</taxon>
        <taxon>Helotiales</taxon>
        <taxon>Sclerotiniaceae</taxon>
        <taxon>Botrytis</taxon>
    </lineage>
</organism>
<accession>A0ABQ7IZB4</accession>
<reference evidence="1 2" key="1">
    <citation type="journal article" date="2020" name="Genome Biol. Evol.">
        <title>Comparative genomics of Sclerotiniaceae.</title>
        <authorList>
            <person name="Valero Jimenez C.A."/>
            <person name="Steentjes M."/>
            <person name="Scholten O.E."/>
            <person name="Van Kan J.A.L."/>
        </authorList>
    </citation>
    <scope>NUCLEOTIDE SEQUENCE [LARGE SCALE GENOMIC DNA]</scope>
    <source>
        <strain evidence="1 2">B1</strain>
    </source>
</reference>
<dbReference type="Proteomes" id="UP000783213">
    <property type="component" value="Unassembled WGS sequence"/>
</dbReference>